<sequence>MKPHVLKTSMSLPLASEEVFAFFADAANLQRITPPELRFRILTPRPVPMREGALIDYKLRLFGIPLRWRARISGWHPPIGFVDEQLRGPYRVWEHVHRFYEDGNRTVIVDVVRYELPLWPFGEIFHPLVRLQLRRIFRFRQSAVRCCLLGADEEDKTKA</sequence>
<dbReference type="Gene3D" id="3.30.530.20">
    <property type="match status" value="1"/>
</dbReference>
<evidence type="ECO:0000313" key="1">
    <source>
        <dbReference type="EMBL" id="CAA9457118.1"/>
    </source>
</evidence>
<dbReference type="EMBL" id="CADCVD010000162">
    <property type="protein sequence ID" value="CAA9457118.1"/>
    <property type="molecule type" value="Genomic_DNA"/>
</dbReference>
<dbReference type="InterPro" id="IPR023393">
    <property type="entry name" value="START-like_dom_sf"/>
</dbReference>
<proteinExistence type="predicted"/>
<organism evidence="1">
    <name type="scientific">uncultured Rubrobacteraceae bacterium</name>
    <dbReference type="NCBI Taxonomy" id="349277"/>
    <lineage>
        <taxon>Bacteria</taxon>
        <taxon>Bacillati</taxon>
        <taxon>Actinomycetota</taxon>
        <taxon>Rubrobacteria</taxon>
        <taxon>Rubrobacterales</taxon>
        <taxon>Rubrobacteraceae</taxon>
        <taxon>environmental samples</taxon>
    </lineage>
</organism>
<protein>
    <submittedName>
        <fullName evidence="1">Cell division inhibitor</fullName>
    </submittedName>
</protein>
<dbReference type="SUPFAM" id="SSF55961">
    <property type="entry name" value="Bet v1-like"/>
    <property type="match status" value="1"/>
</dbReference>
<dbReference type="CDD" id="cd07820">
    <property type="entry name" value="SRPBCC_3"/>
    <property type="match status" value="1"/>
</dbReference>
<name>A0A6J4QZP8_9ACTN</name>
<accession>A0A6J4QZP8</accession>
<reference evidence="1" key="1">
    <citation type="submission" date="2020-02" db="EMBL/GenBank/DDBJ databases">
        <authorList>
            <person name="Meier V. D."/>
        </authorList>
    </citation>
    <scope>NUCLEOTIDE SEQUENCE</scope>
    <source>
        <strain evidence="1">AVDCRST_MAG37</strain>
    </source>
</reference>
<gene>
    <name evidence="1" type="ORF">AVDCRST_MAG37-3156</name>
</gene>
<dbReference type="AlphaFoldDB" id="A0A6J4QZP8"/>